<evidence type="ECO:0000313" key="2">
    <source>
        <dbReference type="Proteomes" id="UP000185628"/>
    </source>
</evidence>
<protein>
    <submittedName>
        <fullName evidence="1">Uncharacterized protein</fullName>
    </submittedName>
</protein>
<organism evidence="1 2">
    <name type="scientific">Bowdeniella nasicola</name>
    <dbReference type="NCBI Taxonomy" id="208480"/>
    <lineage>
        <taxon>Bacteria</taxon>
        <taxon>Bacillati</taxon>
        <taxon>Actinomycetota</taxon>
        <taxon>Actinomycetes</taxon>
        <taxon>Actinomycetales</taxon>
        <taxon>Actinomycetaceae</taxon>
        <taxon>Bowdeniella</taxon>
    </lineage>
</organism>
<dbReference type="AlphaFoldDB" id="A0A1Q5Q0S7"/>
<dbReference type="Proteomes" id="UP000185628">
    <property type="component" value="Unassembled WGS sequence"/>
</dbReference>
<dbReference type="RefSeq" id="WP_073717329.1">
    <property type="nucleotide sequence ID" value="NZ_MQVR01000078.1"/>
</dbReference>
<dbReference type="EMBL" id="MQVR01000078">
    <property type="protein sequence ID" value="OKL53200.1"/>
    <property type="molecule type" value="Genomic_DNA"/>
</dbReference>
<accession>A0A1Q5Q0S7</accession>
<gene>
    <name evidence="1" type="ORF">BSZ39_10720</name>
</gene>
<name>A0A1Q5Q0S7_9ACTO</name>
<proteinExistence type="predicted"/>
<evidence type="ECO:0000313" key="1">
    <source>
        <dbReference type="EMBL" id="OKL53200.1"/>
    </source>
</evidence>
<comment type="caution">
    <text evidence="1">The sequence shown here is derived from an EMBL/GenBank/DDBJ whole genome shotgun (WGS) entry which is preliminary data.</text>
</comment>
<keyword evidence="2" id="KW-1185">Reference proteome</keyword>
<reference evidence="2" key="1">
    <citation type="submission" date="2016-12" db="EMBL/GenBank/DDBJ databases">
        <authorList>
            <person name="Meng X."/>
        </authorList>
    </citation>
    <scope>NUCLEOTIDE SEQUENCE [LARGE SCALE GENOMIC DNA]</scope>
    <source>
        <strain evidence="2">DSM 19116</strain>
    </source>
</reference>
<dbReference type="OrthoDB" id="3268823at2"/>
<sequence length="204" mass="21346">MSNDENIDEVFEQLMREGGLDNLGEEAAPEPKRRALAVILTPIASAKALAGLCAMSNLDLKVIDTSTGAVAAMEFVPEDSWSVESLTTGVSVPEAAHQAASMLSKTSRIGAVLVVVEVTFDEDGGQGTSGHMIARNYEGGEVGEDVSPGLVLANADDIVENLLLGEIALDELPEVHDSSKMSRLQAARLFMKGLRRGPQGGAGA</sequence>